<feature type="binding site" evidence="8">
    <location>
        <position position="215"/>
    </location>
    <ligand>
        <name>ATP</name>
        <dbReference type="ChEBI" id="CHEBI:30616"/>
    </ligand>
</feature>
<dbReference type="Pfam" id="PF00334">
    <property type="entry name" value="NDK"/>
    <property type="match status" value="2"/>
</dbReference>
<dbReference type="InterPro" id="IPR023005">
    <property type="entry name" value="Nucleoside_diP_kinase_AS"/>
</dbReference>
<dbReference type="FunFam" id="3.30.70.141:FF:000004">
    <property type="entry name" value="Nucleoside diphosphate kinase 7"/>
    <property type="match status" value="1"/>
</dbReference>
<evidence type="ECO:0000256" key="3">
    <source>
        <dbReference type="ARBA" id="ARBA00022801"/>
    </source>
</evidence>
<evidence type="ECO:0000256" key="4">
    <source>
        <dbReference type="ARBA" id="ARBA00023212"/>
    </source>
</evidence>
<dbReference type="InterPro" id="IPR037993">
    <property type="entry name" value="NDPk7B"/>
</dbReference>
<dbReference type="PROSITE" id="PS00469">
    <property type="entry name" value="NDPK"/>
    <property type="match status" value="1"/>
</dbReference>
<dbReference type="PIRSF" id="PIRSF036503">
    <property type="entry name" value="NDK7"/>
    <property type="match status" value="1"/>
</dbReference>
<keyword evidence="10" id="KW-0808">Transferase</keyword>
<evidence type="ECO:0000256" key="1">
    <source>
        <dbReference type="ARBA" id="ARBA00004430"/>
    </source>
</evidence>
<dbReference type="Gene3D" id="3.30.70.141">
    <property type="entry name" value="Nucleoside diphosphate kinase-like domain"/>
    <property type="match status" value="2"/>
</dbReference>
<dbReference type="Pfam" id="PF25364">
    <property type="entry name" value="PH_NDK7_N"/>
    <property type="match status" value="1"/>
</dbReference>
<dbReference type="GO" id="GO:0005524">
    <property type="term" value="F:ATP binding"/>
    <property type="evidence" value="ECO:0007669"/>
    <property type="project" value="UniProtKB-KW"/>
</dbReference>
<name>A0AAD9J401_9ANNE</name>
<dbReference type="Gene3D" id="2.30.29.170">
    <property type="match status" value="1"/>
</dbReference>
<comment type="subcellular location">
    <subcellularLocation>
        <location evidence="1">Cytoplasm</location>
        <location evidence="1">Cytoskeleton</location>
        <location evidence="1">Cilium axoneme</location>
    </subcellularLocation>
</comment>
<comment type="caution">
    <text evidence="8">Lacks conserved residue(s) required for the propagation of feature annotation.</text>
</comment>
<evidence type="ECO:0000256" key="6">
    <source>
        <dbReference type="PIRSR" id="PIRSR036503-50"/>
    </source>
</evidence>
<dbReference type="PANTHER" id="PTHR43109">
    <property type="entry name" value="NUCLEOSIDE DIPHOSPHATE KINASE 7"/>
    <property type="match status" value="1"/>
</dbReference>
<dbReference type="EMBL" id="JAODUP010000669">
    <property type="protein sequence ID" value="KAK2145611.1"/>
    <property type="molecule type" value="Genomic_DNA"/>
</dbReference>
<evidence type="ECO:0000259" key="11">
    <source>
        <dbReference type="PROSITE" id="PS51336"/>
    </source>
</evidence>
<feature type="binding site" evidence="8">
    <location>
        <position position="245"/>
    </location>
    <ligand>
        <name>ATP</name>
        <dbReference type="ChEBI" id="CHEBI:30616"/>
    </ligand>
</feature>
<dbReference type="InterPro" id="IPR034907">
    <property type="entry name" value="NDK-like_dom"/>
</dbReference>
<feature type="binding site" evidence="8">
    <location>
        <position position="221"/>
    </location>
    <ligand>
        <name>ATP</name>
        <dbReference type="ChEBI" id="CHEBI:30616"/>
    </ligand>
</feature>
<keyword evidence="7 10" id="KW-0547">Nucleotide-binding</keyword>
<keyword evidence="5" id="KW-0966">Cell projection</keyword>
<comment type="caution">
    <text evidence="12">The sequence shown here is derived from an EMBL/GenBank/DDBJ whole genome shotgun (WGS) entry which is preliminary data.</text>
</comment>
<feature type="binding site" evidence="8">
    <location>
        <position position="141"/>
    </location>
    <ligand>
        <name>ATP</name>
        <dbReference type="ChEBI" id="CHEBI:30616"/>
    </ligand>
</feature>
<dbReference type="InterPro" id="IPR001564">
    <property type="entry name" value="Nucleoside_diP_kinase"/>
</dbReference>
<dbReference type="GO" id="GO:0006183">
    <property type="term" value="P:GTP biosynthetic process"/>
    <property type="evidence" value="ECO:0007669"/>
    <property type="project" value="InterPro"/>
</dbReference>
<dbReference type="InterPro" id="IPR057579">
    <property type="entry name" value="DM10_NDK7"/>
</dbReference>
<dbReference type="GO" id="GO:0005879">
    <property type="term" value="C:axonemal microtubule"/>
    <property type="evidence" value="ECO:0007669"/>
    <property type="project" value="TreeGrafter"/>
</dbReference>
<reference evidence="12" key="1">
    <citation type="journal article" date="2023" name="Mol. Biol. Evol.">
        <title>Third-Generation Sequencing Reveals the Adaptive Role of the Epigenome in Three Deep-Sea Polychaetes.</title>
        <authorList>
            <person name="Perez M."/>
            <person name="Aroh O."/>
            <person name="Sun Y."/>
            <person name="Lan Y."/>
            <person name="Juniper S.K."/>
            <person name="Young C.R."/>
            <person name="Angers B."/>
            <person name="Qian P.Y."/>
        </authorList>
    </citation>
    <scope>NUCLEOTIDE SEQUENCE</scope>
    <source>
        <strain evidence="12">P08H-3</strain>
    </source>
</reference>
<feature type="binding site" evidence="8">
    <location>
        <position position="187"/>
    </location>
    <ligand>
        <name>ATP</name>
        <dbReference type="ChEBI" id="CHEBI:30616"/>
    </ligand>
</feature>
<keyword evidence="10" id="KW-0418">Kinase</keyword>
<dbReference type="CDD" id="cd04412">
    <property type="entry name" value="NDPk7B"/>
    <property type="match status" value="1"/>
</dbReference>
<evidence type="ECO:0000256" key="9">
    <source>
        <dbReference type="RuleBase" id="RU004011"/>
    </source>
</evidence>
<evidence type="ECO:0000256" key="5">
    <source>
        <dbReference type="ARBA" id="ARBA00023273"/>
    </source>
</evidence>
<dbReference type="SUPFAM" id="SSF54919">
    <property type="entry name" value="Nucleoside diphosphate kinase, NDK"/>
    <property type="match status" value="2"/>
</dbReference>
<proteinExistence type="inferred from homology"/>
<dbReference type="FunFam" id="3.30.70.141:FF:000010">
    <property type="entry name" value="Nucleoside diphosphate kinase 7"/>
    <property type="match status" value="1"/>
</dbReference>
<dbReference type="Proteomes" id="UP001208570">
    <property type="component" value="Unassembled WGS sequence"/>
</dbReference>
<dbReference type="PROSITE" id="PS51336">
    <property type="entry name" value="DM10"/>
    <property type="match status" value="1"/>
</dbReference>
<dbReference type="PRINTS" id="PR01243">
    <property type="entry name" value="NUCDPKINASE"/>
</dbReference>
<comment type="similarity">
    <text evidence="8 9">Belongs to the NDK family.</text>
</comment>
<organism evidence="12 13">
    <name type="scientific">Paralvinella palmiformis</name>
    <dbReference type="NCBI Taxonomy" id="53620"/>
    <lineage>
        <taxon>Eukaryota</taxon>
        <taxon>Metazoa</taxon>
        <taxon>Spiralia</taxon>
        <taxon>Lophotrochozoa</taxon>
        <taxon>Annelida</taxon>
        <taxon>Polychaeta</taxon>
        <taxon>Sedentaria</taxon>
        <taxon>Canalipalpata</taxon>
        <taxon>Terebellida</taxon>
        <taxon>Terebelliformia</taxon>
        <taxon>Alvinellidae</taxon>
        <taxon>Paralvinella</taxon>
    </lineage>
</organism>
<dbReference type="SMART" id="SM00562">
    <property type="entry name" value="NDK"/>
    <property type="match status" value="2"/>
</dbReference>
<gene>
    <name evidence="12" type="ORF">LSH36_669g03022</name>
</gene>
<dbReference type="GO" id="GO:0006241">
    <property type="term" value="P:CTP biosynthetic process"/>
    <property type="evidence" value="ECO:0007669"/>
    <property type="project" value="InterPro"/>
</dbReference>
<evidence type="ECO:0000313" key="13">
    <source>
        <dbReference type="Proteomes" id="UP001208570"/>
    </source>
</evidence>
<dbReference type="InterPro" id="IPR036850">
    <property type="entry name" value="NDK-like_dom_sf"/>
</dbReference>
<evidence type="ECO:0000256" key="10">
    <source>
        <dbReference type="RuleBase" id="RU004013"/>
    </source>
</evidence>
<dbReference type="PANTHER" id="PTHR43109:SF2">
    <property type="entry name" value="NUCLEOSIDE DIPHOSPHATE KINASE 7"/>
    <property type="match status" value="1"/>
</dbReference>
<dbReference type="InterPro" id="IPR006602">
    <property type="entry name" value="DM10_dom"/>
</dbReference>
<dbReference type="InterPro" id="IPR011410">
    <property type="entry name" value="NDPK7"/>
</dbReference>
<keyword evidence="7 10" id="KW-0067">ATP-binding</keyword>
<keyword evidence="4" id="KW-0206">Cytoskeleton</keyword>
<keyword evidence="13" id="KW-1185">Reference proteome</keyword>
<comment type="catalytic activity">
    <reaction evidence="10">
        <text>a 2'-deoxyribonucleoside 5'-diphosphate + ATP = a 2'-deoxyribonucleoside 5'-triphosphate + ADP</text>
        <dbReference type="Rhea" id="RHEA:44640"/>
        <dbReference type="ChEBI" id="CHEBI:30616"/>
        <dbReference type="ChEBI" id="CHEBI:61560"/>
        <dbReference type="ChEBI" id="CHEBI:73316"/>
        <dbReference type="ChEBI" id="CHEBI:456216"/>
        <dbReference type="EC" id="2.7.4.6"/>
    </reaction>
</comment>
<keyword evidence="3" id="KW-0378">Hydrolase</keyword>
<evidence type="ECO:0000256" key="7">
    <source>
        <dbReference type="PIRSR" id="PIRSR036503-51"/>
    </source>
</evidence>
<accession>A0AAD9J401</accession>
<feature type="active site" description="Pros-phosphohistidine intermediate" evidence="8">
    <location>
        <position position="396"/>
    </location>
</feature>
<dbReference type="SMART" id="SM00676">
    <property type="entry name" value="DM10"/>
    <property type="match status" value="1"/>
</dbReference>
<protein>
    <recommendedName>
        <fullName evidence="10">Nucleoside diphosphate kinase</fullName>
        <ecNumber evidence="10">2.7.4.6</ecNumber>
    </recommendedName>
</protein>
<dbReference type="EC" id="2.7.4.6" evidence="10"/>
<evidence type="ECO:0000256" key="2">
    <source>
        <dbReference type="ARBA" id="ARBA00022490"/>
    </source>
</evidence>
<evidence type="ECO:0000313" key="12">
    <source>
        <dbReference type="EMBL" id="KAK2145611.1"/>
    </source>
</evidence>
<dbReference type="AlphaFoldDB" id="A0AAD9J401"/>
<sequence length="417" mass="47400">MEFNPTGAKNKKSFNALQSLNKVIHKSVRRNQETKDATDKAIQSAEDRFCFITEWYDPNAALIRRYTFMYYLKDNTIEMFDIKNHRLFLSRCKADNIRFEDLYIGSTVNVLSRQLNFVDYGDDFTRRKLSSKKERTLALIKPDGIAKMGQIIDTINTKGFLITKLKKCQLSRNEVFEFYAEHQSKPFFNNLIDLMTSGPIIAMEIMGEDAVNRWRQVLGPTDSAVARSDAPGSIRAQYGTDTTRNACHGSDSPRAAARELEFFFPANAPGRQNTATFSDCTCCVIKPHAVLEGKTGAIIDRIAEQGFQITAVEMFHMEKANAEEFYEVYKGVVQEYPAMVEELTSGPCIVMEIRAQDAARAFREAAGPADPEIARHLRPRTLRAMFGKDKIQNALHCTDLPEDGLLEVEYFFKILDR</sequence>
<dbReference type="GO" id="GO:0006228">
    <property type="term" value="P:UTP biosynthetic process"/>
    <property type="evidence" value="ECO:0007669"/>
    <property type="project" value="InterPro"/>
</dbReference>
<dbReference type="PROSITE" id="PS51374">
    <property type="entry name" value="NDPK_LIKE"/>
    <property type="match status" value="2"/>
</dbReference>
<feature type="domain" description="DM10" evidence="11">
    <location>
        <begin position="45"/>
        <end position="133"/>
    </location>
</feature>
<dbReference type="GO" id="GO:0004550">
    <property type="term" value="F:nucleoside diphosphate kinase activity"/>
    <property type="evidence" value="ECO:0007669"/>
    <property type="project" value="UniProtKB-EC"/>
</dbReference>
<keyword evidence="2" id="KW-0963">Cytoplasm</keyword>
<dbReference type="GO" id="GO:0016787">
    <property type="term" value="F:hydrolase activity"/>
    <property type="evidence" value="ECO:0007669"/>
    <property type="project" value="UniProtKB-KW"/>
</dbReference>
<feature type="active site" description="Pros-phosphohistidine intermediate" evidence="6 8">
    <location>
        <position position="248"/>
    </location>
</feature>
<feature type="binding site" evidence="8">
    <location>
        <position position="235"/>
    </location>
    <ligand>
        <name>ATP</name>
        <dbReference type="ChEBI" id="CHEBI:30616"/>
    </ligand>
</feature>
<dbReference type="GO" id="GO:0005813">
    <property type="term" value="C:centrosome"/>
    <property type="evidence" value="ECO:0007669"/>
    <property type="project" value="TreeGrafter"/>
</dbReference>
<evidence type="ECO:0000256" key="8">
    <source>
        <dbReference type="PROSITE-ProRule" id="PRU00706"/>
    </source>
</evidence>